<dbReference type="InterPro" id="IPR046909">
    <property type="entry name" value="cREC_REC"/>
</dbReference>
<name>A0A918FD71_9DEIO</name>
<feature type="domain" description="Cyclic-phosphate processing Receiver" evidence="1">
    <location>
        <begin position="9"/>
        <end position="115"/>
    </location>
</feature>
<reference evidence="2" key="2">
    <citation type="submission" date="2020-09" db="EMBL/GenBank/DDBJ databases">
        <authorList>
            <person name="Sun Q."/>
            <person name="Ohkuma M."/>
        </authorList>
    </citation>
    <scope>NUCLEOTIDE SEQUENCE</scope>
    <source>
        <strain evidence="2">JCM 31311</strain>
    </source>
</reference>
<comment type="caution">
    <text evidence="2">The sequence shown here is derived from an EMBL/GenBank/DDBJ whole genome shotgun (WGS) entry which is preliminary data.</text>
</comment>
<dbReference type="Proteomes" id="UP000603865">
    <property type="component" value="Unassembled WGS sequence"/>
</dbReference>
<evidence type="ECO:0000313" key="2">
    <source>
        <dbReference type="EMBL" id="GGR28987.1"/>
    </source>
</evidence>
<gene>
    <name evidence="2" type="ORF">GCM10008957_45120</name>
</gene>
<evidence type="ECO:0000259" key="1">
    <source>
        <dbReference type="Pfam" id="PF20274"/>
    </source>
</evidence>
<proteinExistence type="predicted"/>
<protein>
    <recommendedName>
        <fullName evidence="1">Cyclic-phosphate processing Receiver domain-containing protein</fullName>
    </recommendedName>
</protein>
<dbReference type="AlphaFoldDB" id="A0A918FD71"/>
<keyword evidence="3" id="KW-1185">Reference proteome</keyword>
<sequence length="122" mass="13623">MSPSHPPYRLFVDHERTPDFLTFLATQGVHDLISNGPWITARSQSEAQQIIAERGLPELISFGHEYGSAEAGSGPELARWLVKRAQDGLIDLKTLKYQVHSRDLVGRVNIRGVLDAYLLTLT</sequence>
<dbReference type="RefSeq" id="WP_189092776.1">
    <property type="nucleotide sequence ID" value="NZ_BMQL01000045.1"/>
</dbReference>
<dbReference type="EMBL" id="BMQL01000045">
    <property type="protein sequence ID" value="GGR28987.1"/>
    <property type="molecule type" value="Genomic_DNA"/>
</dbReference>
<organism evidence="2 3">
    <name type="scientific">Deinococcus ruber</name>
    <dbReference type="NCBI Taxonomy" id="1848197"/>
    <lineage>
        <taxon>Bacteria</taxon>
        <taxon>Thermotogati</taxon>
        <taxon>Deinococcota</taxon>
        <taxon>Deinococci</taxon>
        <taxon>Deinococcales</taxon>
        <taxon>Deinococcaceae</taxon>
        <taxon>Deinococcus</taxon>
    </lineage>
</organism>
<evidence type="ECO:0000313" key="3">
    <source>
        <dbReference type="Proteomes" id="UP000603865"/>
    </source>
</evidence>
<dbReference type="Pfam" id="PF20274">
    <property type="entry name" value="cREC_REC"/>
    <property type="match status" value="1"/>
</dbReference>
<reference evidence="2" key="1">
    <citation type="journal article" date="2014" name="Int. J. Syst. Evol. Microbiol.">
        <title>Complete genome sequence of Corynebacterium casei LMG S-19264T (=DSM 44701T), isolated from a smear-ripened cheese.</title>
        <authorList>
            <consortium name="US DOE Joint Genome Institute (JGI-PGF)"/>
            <person name="Walter F."/>
            <person name="Albersmeier A."/>
            <person name="Kalinowski J."/>
            <person name="Ruckert C."/>
        </authorList>
    </citation>
    <scope>NUCLEOTIDE SEQUENCE</scope>
    <source>
        <strain evidence="2">JCM 31311</strain>
    </source>
</reference>
<accession>A0A918FD71</accession>